<comment type="caution">
    <text evidence="10">The sequence shown here is derived from an EMBL/GenBank/DDBJ whole genome shotgun (WGS) entry which is preliminary data.</text>
</comment>
<protein>
    <submittedName>
        <fullName evidence="10">Uncharacterized protein</fullName>
    </submittedName>
</protein>
<dbReference type="Pfam" id="PF00560">
    <property type="entry name" value="LRR_1"/>
    <property type="match status" value="1"/>
</dbReference>
<comment type="subcellular location">
    <subcellularLocation>
        <location evidence="1">Cell membrane</location>
        <topology evidence="1">Single-pass type I membrane protein</topology>
    </subcellularLocation>
</comment>
<evidence type="ECO:0000256" key="7">
    <source>
        <dbReference type="ARBA" id="ARBA00023136"/>
    </source>
</evidence>
<keyword evidence="5" id="KW-0732">Signal</keyword>
<evidence type="ECO:0000256" key="8">
    <source>
        <dbReference type="ARBA" id="ARBA00023170"/>
    </source>
</evidence>
<accession>A0A2G2VSE8</accession>
<keyword evidence="11" id="KW-1185">Reference proteome</keyword>
<evidence type="ECO:0000313" key="10">
    <source>
        <dbReference type="EMBL" id="PHT35892.1"/>
    </source>
</evidence>
<evidence type="ECO:0000256" key="6">
    <source>
        <dbReference type="ARBA" id="ARBA00022989"/>
    </source>
</evidence>
<dbReference type="PANTHER" id="PTHR48052">
    <property type="entry name" value="UNNAMED PRODUCT"/>
    <property type="match status" value="1"/>
</dbReference>
<evidence type="ECO:0000313" key="11">
    <source>
        <dbReference type="Proteomes" id="UP000224567"/>
    </source>
</evidence>
<proteinExistence type="inferred from homology"/>
<name>A0A2G2VSE8_CAPBA</name>
<keyword evidence="6" id="KW-1133">Transmembrane helix</keyword>
<dbReference type="EMBL" id="MLFT02000010">
    <property type="protein sequence ID" value="PHT35892.1"/>
    <property type="molecule type" value="Genomic_DNA"/>
</dbReference>
<dbReference type="AlphaFoldDB" id="A0A2G2VSE8"/>
<dbReference type="Pfam" id="PF13516">
    <property type="entry name" value="LRR_6"/>
    <property type="match status" value="1"/>
</dbReference>
<dbReference type="Gene3D" id="3.80.10.10">
    <property type="entry name" value="Ribonuclease Inhibitor"/>
    <property type="match status" value="1"/>
</dbReference>
<dbReference type="GO" id="GO:0005886">
    <property type="term" value="C:plasma membrane"/>
    <property type="evidence" value="ECO:0007669"/>
    <property type="project" value="UniProtKB-SubCell"/>
</dbReference>
<sequence>MNFKSLSSLNIRDNAIGVNFENSTIIPPWFSNLTSFMNLDHGQNNFDHSTNVFEKLSSLRVLDISSNGFGDSLLSSLNKLNNLVYLDLLGNDIHYSNLHLLGNLTSVSVLKLRYSELKRLVPEALTSISFEYS</sequence>
<dbReference type="InterPro" id="IPR001611">
    <property type="entry name" value="Leu-rich_rpt"/>
</dbReference>
<evidence type="ECO:0000256" key="2">
    <source>
        <dbReference type="ARBA" id="ARBA00009592"/>
    </source>
</evidence>
<reference evidence="11" key="2">
    <citation type="journal article" date="2017" name="J. Anim. Genet.">
        <title>Multiple reference genome sequences of hot pepper reveal the massive evolution of plant disease resistance genes by retroduplication.</title>
        <authorList>
            <person name="Kim S."/>
            <person name="Park J."/>
            <person name="Yeom S.-I."/>
            <person name="Kim Y.-M."/>
            <person name="Seo E."/>
            <person name="Kim K.-T."/>
            <person name="Kim M.-S."/>
            <person name="Lee J.M."/>
            <person name="Cheong K."/>
            <person name="Shin H.-S."/>
            <person name="Kim S.-B."/>
            <person name="Han K."/>
            <person name="Lee J."/>
            <person name="Park M."/>
            <person name="Lee H.-A."/>
            <person name="Lee H.-Y."/>
            <person name="Lee Y."/>
            <person name="Oh S."/>
            <person name="Lee J.H."/>
            <person name="Choi E."/>
            <person name="Choi E."/>
            <person name="Lee S.E."/>
            <person name="Jeon J."/>
            <person name="Kim H."/>
            <person name="Choi G."/>
            <person name="Song H."/>
            <person name="Lee J."/>
            <person name="Lee S.-C."/>
            <person name="Kwon J.-K."/>
            <person name="Lee H.-Y."/>
            <person name="Koo N."/>
            <person name="Hong Y."/>
            <person name="Kim R.W."/>
            <person name="Kang W.-H."/>
            <person name="Huh J.H."/>
            <person name="Kang B.-C."/>
            <person name="Yang T.-J."/>
            <person name="Lee Y.-H."/>
            <person name="Bennetzen J.L."/>
            <person name="Choi D."/>
        </authorList>
    </citation>
    <scope>NUCLEOTIDE SEQUENCE [LARGE SCALE GENOMIC DNA]</scope>
    <source>
        <strain evidence="11">cv. PBC81</strain>
    </source>
</reference>
<comment type="similarity">
    <text evidence="2">Belongs to the RLP family.</text>
</comment>
<dbReference type="PANTHER" id="PTHR48052:SF8">
    <property type="entry name" value="LRR RECEPTOR-LIKE SERINE_THREONINE-PROTEIN KINASE FLS2"/>
    <property type="match status" value="1"/>
</dbReference>
<dbReference type="InterPro" id="IPR032675">
    <property type="entry name" value="LRR_dom_sf"/>
</dbReference>
<keyword evidence="3" id="KW-1003">Cell membrane</keyword>
<evidence type="ECO:0000256" key="1">
    <source>
        <dbReference type="ARBA" id="ARBA00004251"/>
    </source>
</evidence>
<reference evidence="10 11" key="1">
    <citation type="journal article" date="2017" name="Genome Biol.">
        <title>New reference genome sequences of hot pepper reveal the massive evolution of plant disease-resistance genes by retroduplication.</title>
        <authorList>
            <person name="Kim S."/>
            <person name="Park J."/>
            <person name="Yeom S.I."/>
            <person name="Kim Y.M."/>
            <person name="Seo E."/>
            <person name="Kim K.T."/>
            <person name="Kim M.S."/>
            <person name="Lee J.M."/>
            <person name="Cheong K."/>
            <person name="Shin H.S."/>
            <person name="Kim S.B."/>
            <person name="Han K."/>
            <person name="Lee J."/>
            <person name="Park M."/>
            <person name="Lee H.A."/>
            <person name="Lee H.Y."/>
            <person name="Lee Y."/>
            <person name="Oh S."/>
            <person name="Lee J.H."/>
            <person name="Choi E."/>
            <person name="Choi E."/>
            <person name="Lee S.E."/>
            <person name="Jeon J."/>
            <person name="Kim H."/>
            <person name="Choi G."/>
            <person name="Song H."/>
            <person name="Lee J."/>
            <person name="Lee S.C."/>
            <person name="Kwon J.K."/>
            <person name="Lee H.Y."/>
            <person name="Koo N."/>
            <person name="Hong Y."/>
            <person name="Kim R.W."/>
            <person name="Kang W.H."/>
            <person name="Huh J.H."/>
            <person name="Kang B.C."/>
            <person name="Yang T.J."/>
            <person name="Lee Y.H."/>
            <person name="Bennetzen J.L."/>
            <person name="Choi D."/>
        </authorList>
    </citation>
    <scope>NUCLEOTIDE SEQUENCE [LARGE SCALE GENOMIC DNA]</scope>
    <source>
        <strain evidence="11">cv. PBC81</strain>
    </source>
</reference>
<keyword evidence="4" id="KW-0812">Transmembrane</keyword>
<evidence type="ECO:0000256" key="3">
    <source>
        <dbReference type="ARBA" id="ARBA00022475"/>
    </source>
</evidence>
<keyword evidence="7" id="KW-0472">Membrane</keyword>
<evidence type="ECO:0000256" key="4">
    <source>
        <dbReference type="ARBA" id="ARBA00022692"/>
    </source>
</evidence>
<evidence type="ECO:0000256" key="5">
    <source>
        <dbReference type="ARBA" id="ARBA00022729"/>
    </source>
</evidence>
<evidence type="ECO:0000256" key="9">
    <source>
        <dbReference type="ARBA" id="ARBA00023180"/>
    </source>
</evidence>
<keyword evidence="9" id="KW-0325">Glycoprotein</keyword>
<dbReference type="SUPFAM" id="SSF52058">
    <property type="entry name" value="L domain-like"/>
    <property type="match status" value="1"/>
</dbReference>
<keyword evidence="8" id="KW-0675">Receptor</keyword>
<dbReference type="Proteomes" id="UP000224567">
    <property type="component" value="Unassembled WGS sequence"/>
</dbReference>
<organism evidence="10 11">
    <name type="scientific">Capsicum baccatum</name>
    <name type="common">Peruvian pepper</name>
    <dbReference type="NCBI Taxonomy" id="33114"/>
    <lineage>
        <taxon>Eukaryota</taxon>
        <taxon>Viridiplantae</taxon>
        <taxon>Streptophyta</taxon>
        <taxon>Embryophyta</taxon>
        <taxon>Tracheophyta</taxon>
        <taxon>Spermatophyta</taxon>
        <taxon>Magnoliopsida</taxon>
        <taxon>eudicotyledons</taxon>
        <taxon>Gunneridae</taxon>
        <taxon>Pentapetalae</taxon>
        <taxon>asterids</taxon>
        <taxon>lamiids</taxon>
        <taxon>Solanales</taxon>
        <taxon>Solanaceae</taxon>
        <taxon>Solanoideae</taxon>
        <taxon>Capsiceae</taxon>
        <taxon>Capsicum</taxon>
    </lineage>
</organism>
<gene>
    <name evidence="10" type="ORF">CQW23_23592</name>
</gene>